<dbReference type="AlphaFoldDB" id="A7BDY5"/>
<reference evidence="1" key="2">
    <citation type="submission" date="2015-05" db="EMBL/GenBank/DDBJ databases">
        <title>Draft genome sequence of Actinomyces odontolyticus (ATCC 17982).</title>
        <authorList>
            <person name="Sudarsanam P."/>
            <person name="Ley R."/>
            <person name="Guruge J."/>
            <person name="Turnbaugh P.J."/>
            <person name="Mahowald M."/>
            <person name="Liep D."/>
            <person name="Gordon J."/>
        </authorList>
    </citation>
    <scope>NUCLEOTIDE SEQUENCE</scope>
    <source>
        <strain evidence="1">ATCC 17982</strain>
    </source>
</reference>
<comment type="caution">
    <text evidence="1">The sequence shown here is derived from an EMBL/GenBank/DDBJ whole genome shotgun (WGS) entry which is preliminary data.</text>
</comment>
<keyword evidence="2" id="KW-1185">Reference proteome</keyword>
<protein>
    <submittedName>
        <fullName evidence="1">Uncharacterized protein</fullName>
    </submittedName>
</protein>
<dbReference type="EMBL" id="AAYI02000004">
    <property type="protein sequence ID" value="EDN81408.1"/>
    <property type="molecule type" value="Genomic_DNA"/>
</dbReference>
<sequence length="42" mass="4697">MVSPHLFCHGSAHCSSSGLHFGDTVSFILRNQWNRLIGRATR</sequence>
<dbReference type="Proteomes" id="UP000003553">
    <property type="component" value="Unassembled WGS sequence"/>
</dbReference>
<gene>
    <name evidence="1" type="ORF">ACTODO_01882</name>
</gene>
<name>A7BDY5_9ACTO</name>
<proteinExistence type="predicted"/>
<dbReference type="eggNOG" id="ENOG5030P13">
    <property type="taxonomic scope" value="Bacteria"/>
</dbReference>
<accession>A7BDY5</accession>
<evidence type="ECO:0000313" key="2">
    <source>
        <dbReference type="Proteomes" id="UP000003553"/>
    </source>
</evidence>
<reference evidence="1" key="1">
    <citation type="submission" date="2007-04" db="EMBL/GenBank/DDBJ databases">
        <authorList>
            <person name="Fulton L."/>
            <person name="Clifton S."/>
            <person name="Fulton B."/>
            <person name="Xu J."/>
            <person name="Minx P."/>
            <person name="Pepin K.H."/>
            <person name="Johnson M."/>
            <person name="Thiruvilangam P."/>
            <person name="Bhonagiri V."/>
            <person name="Nash W.E."/>
            <person name="Mardis E.R."/>
            <person name="Wilson R.K."/>
        </authorList>
    </citation>
    <scope>NUCLEOTIDE SEQUENCE [LARGE SCALE GENOMIC DNA]</scope>
    <source>
        <strain evidence="1">ATCC 17982</strain>
    </source>
</reference>
<organism evidence="1 2">
    <name type="scientific">Schaalia dentiphila ATCC 17982</name>
    <dbReference type="NCBI Taxonomy" id="411466"/>
    <lineage>
        <taxon>Bacteria</taxon>
        <taxon>Bacillati</taxon>
        <taxon>Actinomycetota</taxon>
        <taxon>Actinomycetes</taxon>
        <taxon>Actinomycetales</taxon>
        <taxon>Actinomycetaceae</taxon>
        <taxon>Schaalia</taxon>
        <taxon>Schaalia dentiphila</taxon>
    </lineage>
</organism>
<evidence type="ECO:0000313" key="1">
    <source>
        <dbReference type="EMBL" id="EDN81408.1"/>
    </source>
</evidence>
<dbReference type="HOGENOM" id="CLU_3246066_0_0_11"/>